<dbReference type="Proteomes" id="UP000663844">
    <property type="component" value="Unassembled WGS sequence"/>
</dbReference>
<protein>
    <recommendedName>
        <fullName evidence="5">Glucose-methanol-choline oxidoreductase N-terminal domain-containing protein</fullName>
    </recommendedName>
</protein>
<dbReference type="InterPro" id="IPR012132">
    <property type="entry name" value="GMC_OxRdtase"/>
</dbReference>
<comment type="similarity">
    <text evidence="1">Belongs to the GMC oxidoreductase family.</text>
</comment>
<name>A0A820DIH3_9BILA</name>
<dbReference type="Gene3D" id="3.50.50.60">
    <property type="entry name" value="FAD/NAD(P)-binding domain"/>
    <property type="match status" value="1"/>
</dbReference>
<dbReference type="GO" id="GO:0016491">
    <property type="term" value="F:oxidoreductase activity"/>
    <property type="evidence" value="ECO:0007669"/>
    <property type="project" value="TreeGrafter"/>
</dbReference>
<sequence length="103" mass="11775">MNHNRNGKIFVNCFILTILFYSAIAETYSFSNNNFDKNLHWHYTNYKKCSSQFGNNCYDYIVVGAGTAGSILARKLSDNPRNKVLLIEQGYWLSLNPIVQNAS</sequence>
<evidence type="ECO:0000256" key="2">
    <source>
        <dbReference type="SAM" id="SignalP"/>
    </source>
</evidence>
<organism evidence="3 4">
    <name type="scientific">Adineta steineri</name>
    <dbReference type="NCBI Taxonomy" id="433720"/>
    <lineage>
        <taxon>Eukaryota</taxon>
        <taxon>Metazoa</taxon>
        <taxon>Spiralia</taxon>
        <taxon>Gnathifera</taxon>
        <taxon>Rotifera</taxon>
        <taxon>Eurotatoria</taxon>
        <taxon>Bdelloidea</taxon>
        <taxon>Adinetida</taxon>
        <taxon>Adinetidae</taxon>
        <taxon>Adineta</taxon>
    </lineage>
</organism>
<dbReference type="InterPro" id="IPR036188">
    <property type="entry name" value="FAD/NAD-bd_sf"/>
</dbReference>
<feature type="chain" id="PRO_5032665124" description="Glucose-methanol-choline oxidoreductase N-terminal domain-containing protein" evidence="2">
    <location>
        <begin position="26"/>
        <end position="103"/>
    </location>
</feature>
<accession>A0A820DIH3</accession>
<dbReference type="GO" id="GO:0050660">
    <property type="term" value="F:flavin adenine dinucleotide binding"/>
    <property type="evidence" value="ECO:0007669"/>
    <property type="project" value="InterPro"/>
</dbReference>
<feature type="non-terminal residue" evidence="3">
    <location>
        <position position="103"/>
    </location>
</feature>
<reference evidence="3" key="1">
    <citation type="submission" date="2021-02" db="EMBL/GenBank/DDBJ databases">
        <authorList>
            <person name="Nowell W R."/>
        </authorList>
    </citation>
    <scope>NUCLEOTIDE SEQUENCE</scope>
</reference>
<dbReference type="EMBL" id="CAJOAZ010011178">
    <property type="protein sequence ID" value="CAF4232870.1"/>
    <property type="molecule type" value="Genomic_DNA"/>
</dbReference>
<feature type="signal peptide" evidence="2">
    <location>
        <begin position="1"/>
        <end position="25"/>
    </location>
</feature>
<evidence type="ECO:0000313" key="4">
    <source>
        <dbReference type="Proteomes" id="UP000663844"/>
    </source>
</evidence>
<gene>
    <name evidence="3" type="ORF">OXD698_LOCUS42497</name>
</gene>
<dbReference type="PANTHER" id="PTHR11552:SF147">
    <property type="entry name" value="CHOLINE DEHYDROGENASE, MITOCHONDRIAL"/>
    <property type="match status" value="1"/>
</dbReference>
<evidence type="ECO:0000256" key="1">
    <source>
        <dbReference type="ARBA" id="ARBA00010790"/>
    </source>
</evidence>
<evidence type="ECO:0000313" key="3">
    <source>
        <dbReference type="EMBL" id="CAF4232870.1"/>
    </source>
</evidence>
<proteinExistence type="inferred from homology"/>
<dbReference type="PANTHER" id="PTHR11552">
    <property type="entry name" value="GLUCOSE-METHANOL-CHOLINE GMC OXIDOREDUCTASE"/>
    <property type="match status" value="1"/>
</dbReference>
<dbReference type="SUPFAM" id="SSF51905">
    <property type="entry name" value="FAD/NAD(P)-binding domain"/>
    <property type="match status" value="1"/>
</dbReference>
<evidence type="ECO:0008006" key="5">
    <source>
        <dbReference type="Google" id="ProtNLM"/>
    </source>
</evidence>
<comment type="caution">
    <text evidence="3">The sequence shown here is derived from an EMBL/GenBank/DDBJ whole genome shotgun (WGS) entry which is preliminary data.</text>
</comment>
<keyword evidence="2" id="KW-0732">Signal</keyword>
<dbReference type="AlphaFoldDB" id="A0A820DIH3"/>